<keyword evidence="3" id="KW-1185">Reference proteome</keyword>
<feature type="compositionally biased region" description="Basic and acidic residues" evidence="1">
    <location>
        <begin position="18"/>
        <end position="27"/>
    </location>
</feature>
<proteinExistence type="predicted"/>
<dbReference type="SUPFAM" id="SSF56219">
    <property type="entry name" value="DNase I-like"/>
    <property type="match status" value="1"/>
</dbReference>
<accession>A0ABN9Y749</accession>
<reference evidence="2" key="1">
    <citation type="submission" date="2023-10" db="EMBL/GenBank/DDBJ databases">
        <authorList>
            <person name="Chen Y."/>
            <person name="Shah S."/>
            <person name="Dougan E. K."/>
            <person name="Thang M."/>
            <person name="Chan C."/>
        </authorList>
    </citation>
    <scope>NUCLEOTIDE SEQUENCE [LARGE SCALE GENOMIC DNA]</scope>
</reference>
<sequence>MALAGVLLRPADAVTRVEGKTPSKDVKTLGANTPSSQPQRLLLLPRPGRMLQPLLMVAPLFLHTLALDEQRRLRQEVDRLTELVGMAEQQAGLVDIGRLAEWEREVDPTLFSISCPRHAAPDNVRRALASWIAAAQLTPEMVELYGNIPARRFWLRTRGGPPVALPRALALGKALRTGTEWRTFETTDVDNAPVRLYVNPDKTAPTIRKDIHTRKMQLALQKVAPGHTWRAVRARGEVHSAGTPVVRLGIRGQDEDTIVQWNHSAADHLRLDKPAVLREFRASTVTADTRRLRKLRVLSEHLRRGAVVVIQEVHGSEVKLKQWLDAQPFEYDFRASFLSARAGGVATLWPRCLHAGQPIQARHILLARGRVMLHDFCHQDSHFQVRLLNVHNYELPERARQDIGRCWRQAVEWAAQDHQHRLFIAVDDFNIGETVPQSYEHPNPRHATLRPRVGHHAHASSWQPLFDLMLEVAMDTPTHFDRQHYSANSLDRIFLSLPTSDLAQLDMQAEVLQDVAGMSDSRLSDHVVVRLSLGFQTGLPNADRSLPAFIFKNPLFGAKLGQLLELSHLDHLPVVQRWQCHKQLMRLAAQFVRDHSQRLPGDDRSPLAKQGRLVTLRAIARACWRQDARVACLLRNSTDLGALHIDVVDGTVVLSDPQEFARVARVANETEQVRIREAAARRAREAWAANQPLAAEGLRRAERVAVRRDLAWAPFRRRVVLAGIRIDDSSAGDQVASDSQTMLDAIRGHWGPIFMKPPAPEEEIAAYINQHMPASDVLDLAVPSEAEVKAALRTGRRSQPGPDGFTYDAWLQYP</sequence>
<dbReference type="EMBL" id="CAUYUJ010021924">
    <property type="protein sequence ID" value="CAK0907827.1"/>
    <property type="molecule type" value="Genomic_DNA"/>
</dbReference>
<organism evidence="2 3">
    <name type="scientific">Prorocentrum cordatum</name>
    <dbReference type="NCBI Taxonomy" id="2364126"/>
    <lineage>
        <taxon>Eukaryota</taxon>
        <taxon>Sar</taxon>
        <taxon>Alveolata</taxon>
        <taxon>Dinophyceae</taxon>
        <taxon>Prorocentrales</taxon>
        <taxon>Prorocentraceae</taxon>
        <taxon>Prorocentrum</taxon>
    </lineage>
</organism>
<feature type="region of interest" description="Disordered" evidence="1">
    <location>
        <begin position="18"/>
        <end position="37"/>
    </location>
</feature>
<evidence type="ECO:0000256" key="1">
    <source>
        <dbReference type="SAM" id="MobiDB-lite"/>
    </source>
</evidence>
<evidence type="ECO:0000313" key="3">
    <source>
        <dbReference type="Proteomes" id="UP001189429"/>
    </source>
</evidence>
<feature type="non-terminal residue" evidence="2">
    <location>
        <position position="814"/>
    </location>
</feature>
<gene>
    <name evidence="2" type="ORF">PCOR1329_LOCUS82713</name>
</gene>
<protein>
    <submittedName>
        <fullName evidence="2">Uncharacterized protein</fullName>
    </submittedName>
</protein>
<comment type="caution">
    <text evidence="2">The sequence shown here is derived from an EMBL/GenBank/DDBJ whole genome shotgun (WGS) entry which is preliminary data.</text>
</comment>
<dbReference type="Gene3D" id="3.60.10.10">
    <property type="entry name" value="Endonuclease/exonuclease/phosphatase"/>
    <property type="match status" value="1"/>
</dbReference>
<name>A0ABN9Y749_9DINO</name>
<dbReference type="InterPro" id="IPR036691">
    <property type="entry name" value="Endo/exonu/phosph_ase_sf"/>
</dbReference>
<dbReference type="Proteomes" id="UP001189429">
    <property type="component" value="Unassembled WGS sequence"/>
</dbReference>
<evidence type="ECO:0000313" key="2">
    <source>
        <dbReference type="EMBL" id="CAK0907827.1"/>
    </source>
</evidence>